<reference evidence="4" key="1">
    <citation type="submission" date="2017-09" db="EMBL/GenBank/DDBJ databases">
        <title>Depth-based differentiation of microbial function through sediment-hosted aquifers and enrichment of novel symbionts in the deep terrestrial subsurface.</title>
        <authorList>
            <person name="Probst A.J."/>
            <person name="Ladd B."/>
            <person name="Jarett J.K."/>
            <person name="Geller-Mcgrath D.E."/>
            <person name="Sieber C.M.K."/>
            <person name="Emerson J.B."/>
            <person name="Anantharaman K."/>
            <person name="Thomas B.C."/>
            <person name="Malmstrom R."/>
            <person name="Stieglmeier M."/>
            <person name="Klingl A."/>
            <person name="Woyke T."/>
            <person name="Ryan C.M."/>
            <person name="Banfield J.F."/>
        </authorList>
    </citation>
    <scope>NUCLEOTIDE SEQUENCE [LARGE SCALE GENOMIC DNA]</scope>
</reference>
<feature type="transmembrane region" description="Helical" evidence="1">
    <location>
        <begin position="503"/>
        <end position="526"/>
    </location>
</feature>
<proteinExistence type="predicted"/>
<dbReference type="NCBIfam" id="TIGR01451">
    <property type="entry name" value="B_ant_repeat"/>
    <property type="match status" value="1"/>
</dbReference>
<evidence type="ECO:0000313" key="4">
    <source>
        <dbReference type="Proteomes" id="UP000228777"/>
    </source>
</evidence>
<dbReference type="EMBL" id="PEWP01000037">
    <property type="protein sequence ID" value="PIU46675.1"/>
    <property type="molecule type" value="Genomic_DNA"/>
</dbReference>
<name>A0A2M6Z2V1_9BACT</name>
<feature type="chain" id="PRO_5014721053" description="DUF11 domain-containing protein" evidence="2">
    <location>
        <begin position="28"/>
        <end position="557"/>
    </location>
</feature>
<keyword evidence="2" id="KW-0732">Signal</keyword>
<evidence type="ECO:0000256" key="1">
    <source>
        <dbReference type="SAM" id="Phobius"/>
    </source>
</evidence>
<organism evidence="3 4">
    <name type="scientific">bacterium (Candidatus Gribaldobacteria) CG07_land_8_20_14_0_80_33_18</name>
    <dbReference type="NCBI Taxonomy" id="2014272"/>
    <lineage>
        <taxon>Bacteria</taxon>
        <taxon>Candidatus Gribaldobacteria</taxon>
    </lineage>
</organism>
<dbReference type="InterPro" id="IPR047589">
    <property type="entry name" value="DUF11_rpt"/>
</dbReference>
<dbReference type="Proteomes" id="UP000228777">
    <property type="component" value="Unassembled WGS sequence"/>
</dbReference>
<feature type="signal peptide" evidence="2">
    <location>
        <begin position="1"/>
        <end position="27"/>
    </location>
</feature>
<keyword evidence="1" id="KW-0472">Membrane</keyword>
<comment type="caution">
    <text evidence="3">The sequence shown here is derived from an EMBL/GenBank/DDBJ whole genome shotgun (WGS) entry which is preliminary data.</text>
</comment>
<evidence type="ECO:0000313" key="3">
    <source>
        <dbReference type="EMBL" id="PIU46675.1"/>
    </source>
</evidence>
<evidence type="ECO:0000256" key="2">
    <source>
        <dbReference type="SAM" id="SignalP"/>
    </source>
</evidence>
<evidence type="ECO:0008006" key="5">
    <source>
        <dbReference type="Google" id="ProtNLM"/>
    </source>
</evidence>
<protein>
    <recommendedName>
        <fullName evidence="5">DUF11 domain-containing protein</fullName>
    </recommendedName>
</protein>
<gene>
    <name evidence="3" type="ORF">COS93_01995</name>
</gene>
<sequence length="557" mass="60477">MAKKYLILSAILLVAVLALVSVSNAFAAEPCFNCMPNDLETLRLKNRTQGSPTWQDPISANPGDTIGFDIYYHNSSIGTTAKNTRVKIEFPTDLRTQIVTTGHIGCDNCSTKSDTGTINLSSLQCLNFSTKVLWYPNQSTQGQEVSATLSSGNIEVNIGDITCVNAAQCWDNQGHLVFEATVSNLSPSLTISTLSRNLTQGQTSYQDSISVSPSDIIEIRIEINSNGSAPANNVFVKATLASNISYQDTLTIDGVNSTADIINGFNLGAISIGQSRVLIYRVQIASESQFGYGTTNLVVNTQTSGDNVSQISDPTSINVYRPQPSQPSQPPATIYYPVSYYPAPLTISPANIAISSLVKNLTQNSDWQTFVETKPNDLISFSIKVSSISNLGIASNVYLKVIIPNGLIYQPNSLTIEGVSSTADIVQAINLGDFYASQSKVINFKVKVGPENQFSYGATDLIVTASAYNSYNNVNATNKISIIRKAVLGAATEIKTGLTNNKILDWIIIPLLMTIGFIWVFSSQLIDLNGWLEKKKKIAFESKIERLLKRKISKLKI</sequence>
<keyword evidence="1" id="KW-1133">Transmembrane helix</keyword>
<accession>A0A2M6Z2V1</accession>
<keyword evidence="1" id="KW-0812">Transmembrane</keyword>
<dbReference type="AlphaFoldDB" id="A0A2M6Z2V1"/>